<reference evidence="1 2" key="1">
    <citation type="submission" date="2016-10" db="EMBL/GenBank/DDBJ databases">
        <authorList>
            <person name="de Groot N.N."/>
        </authorList>
    </citation>
    <scope>NUCLEOTIDE SEQUENCE [LARGE SCALE GENOMIC DNA]</scope>
    <source>
        <strain evidence="1 2">CGMCC 1.10228</strain>
    </source>
</reference>
<proteinExistence type="predicted"/>
<accession>A0A1G7ZKI3</accession>
<gene>
    <name evidence="1" type="ORF">SAMN04488136_10817</name>
</gene>
<dbReference type="InterPro" id="IPR043776">
    <property type="entry name" value="DUF5718"/>
</dbReference>
<dbReference type="Pfam" id="PF18985">
    <property type="entry name" value="DUF5718"/>
    <property type="match status" value="1"/>
</dbReference>
<dbReference type="EMBL" id="FNDD01000008">
    <property type="protein sequence ID" value="SDH09159.1"/>
    <property type="molecule type" value="Genomic_DNA"/>
</dbReference>
<name>A0A1G7ZKI3_9VIBR</name>
<evidence type="ECO:0000313" key="2">
    <source>
        <dbReference type="Proteomes" id="UP000198854"/>
    </source>
</evidence>
<organism evidence="1 2">
    <name type="scientific">Vibrio xiamenensis</name>
    <dbReference type="NCBI Taxonomy" id="861298"/>
    <lineage>
        <taxon>Bacteria</taxon>
        <taxon>Pseudomonadati</taxon>
        <taxon>Pseudomonadota</taxon>
        <taxon>Gammaproteobacteria</taxon>
        <taxon>Vibrionales</taxon>
        <taxon>Vibrionaceae</taxon>
        <taxon>Vibrio</taxon>
    </lineage>
</organism>
<dbReference type="AlphaFoldDB" id="A0A1G7ZKI3"/>
<dbReference type="Proteomes" id="UP000198854">
    <property type="component" value="Unassembled WGS sequence"/>
</dbReference>
<dbReference type="STRING" id="861298.SAMN04488136_10817"/>
<sequence length="193" mass="21836">MLCDITYEQGEVVAVTPREFGAFNDCSIRRPDANKISEKKNWGPASKGVSERMFPLTGLEQGGYIDQFRIASFHKRGEQVTLYGEDCSVSGYTYFYKTLTDWVCQQMNEQQDAGPKENIKQLLVDANYPEQVLLAVGATRYTPYGESNFLERGDVSMVVVYDNQLYTPQQIAHFALTDQLEQRGIASVVQTVY</sequence>
<evidence type="ECO:0000313" key="1">
    <source>
        <dbReference type="EMBL" id="SDH09159.1"/>
    </source>
</evidence>
<protein>
    <submittedName>
        <fullName evidence="1">Uncharacterized protein</fullName>
    </submittedName>
</protein>
<keyword evidence="2" id="KW-1185">Reference proteome</keyword>